<dbReference type="PANTHER" id="PTHR12215">
    <property type="entry name" value="PHOSPHOPANTETHEINE TRANSFERASE"/>
    <property type="match status" value="1"/>
</dbReference>
<keyword evidence="2" id="KW-0808">Transferase</keyword>
<dbReference type="Pfam" id="PF01648">
    <property type="entry name" value="ACPS"/>
    <property type="match status" value="1"/>
</dbReference>
<proteinExistence type="inferred from homology"/>
<dbReference type="GO" id="GO:0000287">
    <property type="term" value="F:magnesium ion binding"/>
    <property type="evidence" value="ECO:0007669"/>
    <property type="project" value="InterPro"/>
</dbReference>
<dbReference type="GO" id="GO:0008897">
    <property type="term" value="F:holo-[acyl-carrier-protein] synthase activity"/>
    <property type="evidence" value="ECO:0007669"/>
    <property type="project" value="InterPro"/>
</dbReference>
<dbReference type="AlphaFoldDB" id="A0A0N9LX10"/>
<evidence type="ECO:0000256" key="2">
    <source>
        <dbReference type="ARBA" id="ARBA00022679"/>
    </source>
</evidence>
<evidence type="ECO:0000313" key="5">
    <source>
        <dbReference type="EMBL" id="ALG65338.1"/>
    </source>
</evidence>
<organism evidence="5">
    <name type="scientific">Variovorax paradoxus</name>
    <dbReference type="NCBI Taxonomy" id="34073"/>
    <lineage>
        <taxon>Bacteria</taxon>
        <taxon>Pseudomonadati</taxon>
        <taxon>Pseudomonadota</taxon>
        <taxon>Betaproteobacteria</taxon>
        <taxon>Burkholderiales</taxon>
        <taxon>Comamonadaceae</taxon>
        <taxon>Variovorax</taxon>
    </lineage>
</organism>
<dbReference type="InterPro" id="IPR037143">
    <property type="entry name" value="4-PPantetheinyl_Trfase_dom_sf"/>
</dbReference>
<dbReference type="InterPro" id="IPR050559">
    <property type="entry name" value="P-Pant_transferase_sf"/>
</dbReference>
<evidence type="ECO:0000259" key="4">
    <source>
        <dbReference type="Pfam" id="PF22624"/>
    </source>
</evidence>
<dbReference type="Gene3D" id="3.90.470.20">
    <property type="entry name" value="4'-phosphopantetheinyl transferase domain"/>
    <property type="match status" value="2"/>
</dbReference>
<dbReference type="InterPro" id="IPR008278">
    <property type="entry name" value="4-PPantetheinyl_Trfase_dom"/>
</dbReference>
<protein>
    <submittedName>
        <fullName evidence="5">Var2</fullName>
    </submittedName>
</protein>
<comment type="similarity">
    <text evidence="1">Belongs to the P-Pant transferase superfamily. Gsp/Sfp/HetI/AcpT family.</text>
</comment>
<dbReference type="SUPFAM" id="SSF56214">
    <property type="entry name" value="4'-phosphopantetheinyl transferase"/>
    <property type="match status" value="2"/>
</dbReference>
<reference evidence="5" key="1">
    <citation type="journal article" date="2015" name="Nat. Commun.">
        <title>An automated Genomes-to-Natural Products platform (GNP) for the discovery of modular natural products.</title>
        <authorList>
            <person name="Johnston C.W."/>
            <person name="Skinnider M.A."/>
            <person name="Wyatt M.A."/>
            <person name="Li X."/>
            <person name="Ranieri M.R."/>
            <person name="Yang L."/>
            <person name="Zechel D.L."/>
            <person name="Ma B."/>
            <person name="Magarvey N.A."/>
        </authorList>
    </citation>
    <scope>NUCLEOTIDE SEQUENCE</scope>
    <source>
        <strain evidence="5">P4B</strain>
    </source>
</reference>
<gene>
    <name evidence="5" type="primary">var2</name>
</gene>
<dbReference type="InterPro" id="IPR055066">
    <property type="entry name" value="AASDHPPT_N"/>
</dbReference>
<dbReference type="GO" id="GO:0005829">
    <property type="term" value="C:cytosol"/>
    <property type="evidence" value="ECO:0007669"/>
    <property type="project" value="TreeGrafter"/>
</dbReference>
<dbReference type="GO" id="GO:0019878">
    <property type="term" value="P:lysine biosynthetic process via aminoadipic acid"/>
    <property type="evidence" value="ECO:0007669"/>
    <property type="project" value="TreeGrafter"/>
</dbReference>
<dbReference type="PANTHER" id="PTHR12215:SF10">
    <property type="entry name" value="L-AMINOADIPATE-SEMIALDEHYDE DEHYDROGENASE-PHOSPHOPANTETHEINYL TRANSFERASE"/>
    <property type="match status" value="1"/>
</dbReference>
<feature type="domain" description="4'-phosphopantetheinyl transferase" evidence="3">
    <location>
        <begin position="121"/>
        <end position="200"/>
    </location>
</feature>
<accession>A0A0N9LX10</accession>
<evidence type="ECO:0000259" key="3">
    <source>
        <dbReference type="Pfam" id="PF01648"/>
    </source>
</evidence>
<dbReference type="Pfam" id="PF22624">
    <property type="entry name" value="AASDHPPT_N"/>
    <property type="match status" value="1"/>
</dbReference>
<evidence type="ECO:0000256" key="1">
    <source>
        <dbReference type="ARBA" id="ARBA00010990"/>
    </source>
</evidence>
<dbReference type="EMBL" id="KT362218">
    <property type="protein sequence ID" value="ALG65338.1"/>
    <property type="molecule type" value="Genomic_DNA"/>
</dbReference>
<sequence>MRLVPWHDPLPPGIALHRLDLDLAAEDGDAWSDLTPDERARANRFARRADCVRFAHTRAAVRRLIAQRLACRPAEVPLRADAHGKPFVEAGSDNAVPLFNISHAGDHALIALADPARVCCVGVDIEACARDLMADADALLAMAFTAREQREIRSDADLPRAFYRRWVGKEAVLKAAGVGMAEHLQSIGIHPDAHGALAVDCAVPAWAGIEAMALSAPPGYAAALAWHTKEQPL</sequence>
<name>A0A0N9LX10_VARPD</name>
<feature type="domain" description="4'-phosphopantetheinyl transferase N-terminal" evidence="4">
    <location>
        <begin position="31"/>
        <end position="111"/>
    </location>
</feature>